<reference evidence="6 7" key="1">
    <citation type="submission" date="2024-01" db="EMBL/GenBank/DDBJ databases">
        <authorList>
            <person name="Alioto T."/>
            <person name="Alioto T."/>
            <person name="Gomez Garrido J."/>
        </authorList>
    </citation>
    <scope>NUCLEOTIDE SEQUENCE [LARGE SCALE GENOMIC DNA]</scope>
</reference>
<evidence type="ECO:0000256" key="1">
    <source>
        <dbReference type="ARBA" id="ARBA00022723"/>
    </source>
</evidence>
<evidence type="ECO:0000313" key="7">
    <source>
        <dbReference type="Proteomes" id="UP001314229"/>
    </source>
</evidence>
<dbReference type="Gene3D" id="4.10.830.40">
    <property type="match status" value="1"/>
</dbReference>
<keyword evidence="3" id="KW-0862">Zinc</keyword>
<proteinExistence type="predicted"/>
<dbReference type="PROSITE" id="PS50119">
    <property type="entry name" value="ZF_BBOX"/>
    <property type="match status" value="1"/>
</dbReference>
<dbReference type="Gene3D" id="3.30.160.60">
    <property type="entry name" value="Classic Zinc Finger"/>
    <property type="match status" value="1"/>
</dbReference>
<sequence>MDLEDLRAAANNINPRQRVNQGPTRRFPRTKHPITVNKKQMNRSQAFENMSDSRQKDPQFVFCDMCTGDNRKPAQKTCTKCEISMCVEHLQAHLTTPVLLQTHPLTEPMALCGTTKCPQHGKLLEYYCLDDMTCLCVSCAIEDQHRLHYMKTFSTAHKELMEELIAEQQALLVKTDVESENLEKWEKSEREKLGRCSVRLIEAVTNLRDIALTSVKSSVSARMVSMKTSKSSMQAAQKEKDTFRFLQMYSQVHQDMEKAKVVNLRKGLEPGRDRDKLVEEITRGHEKIMEQADQFCYSLLTLVDPENHQDLTATSSDLIFVPQTLGAGISLSKDQRKVFYNDCLEQNSSHIFRLKSTQSVPNIQRWVISLSEDCDWTIGLCDKKYVKEFKDQDVYGLCCKEGNNLSVLTTSYNQCSSRGNSYMGQYSSRSVYFQQIHHPGKDVAKIMTRPQQVEVVWGFPNTLSFFSRIGQHQRIKIVTINISPNSYNLAPFVHFEGEKPQQGLNTYGVVQQQCPKQWKCSCGKVYTETNNGYYDGRQNYHKSSQATCSCGGLIAQRITKVFCELL</sequence>
<protein>
    <submittedName>
        <fullName evidence="6">Tripartite motif-containing protein 16-like</fullName>
    </submittedName>
</protein>
<evidence type="ECO:0000313" key="6">
    <source>
        <dbReference type="EMBL" id="CAK6952999.1"/>
    </source>
</evidence>
<evidence type="ECO:0000256" key="2">
    <source>
        <dbReference type="ARBA" id="ARBA00022771"/>
    </source>
</evidence>
<keyword evidence="2 4" id="KW-0863">Zinc-finger</keyword>
<dbReference type="GO" id="GO:0008270">
    <property type="term" value="F:zinc ion binding"/>
    <property type="evidence" value="ECO:0007669"/>
    <property type="project" value="UniProtKB-KW"/>
</dbReference>
<keyword evidence="1" id="KW-0479">Metal-binding</keyword>
<dbReference type="Proteomes" id="UP001314229">
    <property type="component" value="Unassembled WGS sequence"/>
</dbReference>
<dbReference type="CDD" id="cd19769">
    <property type="entry name" value="Bbox2_TRIM16-like"/>
    <property type="match status" value="1"/>
</dbReference>
<dbReference type="Gene3D" id="2.60.120.920">
    <property type="match status" value="1"/>
</dbReference>
<evidence type="ECO:0000256" key="4">
    <source>
        <dbReference type="PROSITE-ProRule" id="PRU00024"/>
    </source>
</evidence>
<dbReference type="InterPro" id="IPR043136">
    <property type="entry name" value="B30.2/SPRY_sf"/>
</dbReference>
<evidence type="ECO:0000259" key="5">
    <source>
        <dbReference type="PROSITE" id="PS50119"/>
    </source>
</evidence>
<dbReference type="InterPro" id="IPR000315">
    <property type="entry name" value="Znf_B-box"/>
</dbReference>
<accession>A0AAV1N357</accession>
<feature type="domain" description="B box-type" evidence="5">
    <location>
        <begin position="117"/>
        <end position="153"/>
    </location>
</feature>
<keyword evidence="7" id="KW-1185">Reference proteome</keyword>
<evidence type="ECO:0000256" key="3">
    <source>
        <dbReference type="ARBA" id="ARBA00022833"/>
    </source>
</evidence>
<dbReference type="SUPFAM" id="SSF57845">
    <property type="entry name" value="B-box zinc-binding domain"/>
    <property type="match status" value="1"/>
</dbReference>
<dbReference type="PANTHER" id="PTHR25465:SF31">
    <property type="entry name" value="RING-TYPE DOMAIN-CONTAINING PROTEIN"/>
    <property type="match status" value="1"/>
</dbReference>
<organism evidence="6 7">
    <name type="scientific">Scomber scombrus</name>
    <name type="common">Atlantic mackerel</name>
    <name type="synonym">Scomber vernalis</name>
    <dbReference type="NCBI Taxonomy" id="13677"/>
    <lineage>
        <taxon>Eukaryota</taxon>
        <taxon>Metazoa</taxon>
        <taxon>Chordata</taxon>
        <taxon>Craniata</taxon>
        <taxon>Vertebrata</taxon>
        <taxon>Euteleostomi</taxon>
        <taxon>Actinopterygii</taxon>
        <taxon>Neopterygii</taxon>
        <taxon>Teleostei</taxon>
        <taxon>Neoteleostei</taxon>
        <taxon>Acanthomorphata</taxon>
        <taxon>Pelagiaria</taxon>
        <taxon>Scombriformes</taxon>
        <taxon>Scombridae</taxon>
        <taxon>Scomber</taxon>
    </lineage>
</organism>
<dbReference type="AlphaFoldDB" id="A0AAV1N357"/>
<gene>
    <name evidence="6" type="ORF">FSCOSCO3_A026135</name>
</gene>
<dbReference type="EMBL" id="CAWUFR010000011">
    <property type="protein sequence ID" value="CAK6952999.1"/>
    <property type="molecule type" value="Genomic_DNA"/>
</dbReference>
<name>A0AAV1N357_SCOSC</name>
<dbReference type="Pfam" id="PF00643">
    <property type="entry name" value="zf-B_box"/>
    <property type="match status" value="1"/>
</dbReference>
<dbReference type="PANTHER" id="PTHR25465">
    <property type="entry name" value="B-BOX DOMAIN CONTAINING"/>
    <property type="match status" value="1"/>
</dbReference>
<dbReference type="InterPro" id="IPR051051">
    <property type="entry name" value="E3_ubiq-ligase_TRIM/RNF"/>
</dbReference>
<comment type="caution">
    <text evidence="6">The sequence shown here is derived from an EMBL/GenBank/DDBJ whole genome shotgun (WGS) entry which is preliminary data.</text>
</comment>